<name>A0A1I4ZPQ5_9RHOB</name>
<dbReference type="Proteomes" id="UP000198599">
    <property type="component" value="Unassembled WGS sequence"/>
</dbReference>
<evidence type="ECO:0000313" key="1">
    <source>
        <dbReference type="EMBL" id="SFN52202.1"/>
    </source>
</evidence>
<gene>
    <name evidence="1" type="ORF">SAMN04487859_10418</name>
</gene>
<keyword evidence="2" id="KW-1185">Reference proteome</keyword>
<reference evidence="2" key="1">
    <citation type="submission" date="2016-10" db="EMBL/GenBank/DDBJ databases">
        <authorList>
            <person name="Varghese N."/>
            <person name="Submissions S."/>
        </authorList>
    </citation>
    <scope>NUCLEOTIDE SEQUENCE [LARGE SCALE GENOMIC DNA]</scope>
    <source>
        <strain evidence="2">DSM 28463</strain>
    </source>
</reference>
<dbReference type="InterPro" id="IPR021333">
    <property type="entry name" value="DUF2946"/>
</dbReference>
<dbReference type="AlphaFoldDB" id="A0A1I4ZPQ5"/>
<organism evidence="1 2">
    <name type="scientific">Roseovarius lutimaris</name>
    <dbReference type="NCBI Taxonomy" id="1005928"/>
    <lineage>
        <taxon>Bacteria</taxon>
        <taxon>Pseudomonadati</taxon>
        <taxon>Pseudomonadota</taxon>
        <taxon>Alphaproteobacteria</taxon>
        <taxon>Rhodobacterales</taxon>
        <taxon>Roseobacteraceae</taxon>
        <taxon>Roseovarius</taxon>
    </lineage>
</organism>
<dbReference type="EMBL" id="FOVP01000004">
    <property type="protein sequence ID" value="SFN52202.1"/>
    <property type="molecule type" value="Genomic_DNA"/>
</dbReference>
<accession>A0A1I4ZPQ5</accession>
<evidence type="ECO:0000313" key="2">
    <source>
        <dbReference type="Proteomes" id="UP000198599"/>
    </source>
</evidence>
<evidence type="ECO:0008006" key="3">
    <source>
        <dbReference type="Google" id="ProtNLM"/>
    </source>
</evidence>
<dbReference type="STRING" id="1005928.SAMN04487859_10418"/>
<dbReference type="Pfam" id="PF11162">
    <property type="entry name" value="DUF2946"/>
    <property type="match status" value="1"/>
</dbReference>
<proteinExistence type="predicted"/>
<protein>
    <recommendedName>
        <fullName evidence="3">DUF2946 domain-containing protein</fullName>
    </recommendedName>
</protein>
<sequence>MRRTNSHMKSGARSFLAILIACLLALRVTALPMVMAGGAPGPGMMAICTGAEIIYIPIGGQSLPLERASGEGETQHDPCPAFGVVAALVSPDLPLSIPSRLSISKQIAPPALFWASAARPAGYHPRAPPYLWS</sequence>